<evidence type="ECO:0000256" key="8">
    <source>
        <dbReference type="PROSITE-ProRule" id="PRU00176"/>
    </source>
</evidence>
<dbReference type="PANTHER" id="PTHR13952:SF5">
    <property type="entry name" value="U1 SMALL NUCLEAR RIBONUCLEOPROTEIN 70 KDA"/>
    <property type="match status" value="1"/>
</dbReference>
<dbReference type="SUPFAM" id="SSF54928">
    <property type="entry name" value="RNA-binding domain, RBD"/>
    <property type="match status" value="1"/>
</dbReference>
<evidence type="ECO:0000256" key="6">
    <source>
        <dbReference type="ARBA" id="ARBA00023242"/>
    </source>
</evidence>
<accession>A0A2G8JTK2</accession>
<dbReference type="GO" id="GO:0030619">
    <property type="term" value="F:U1 snRNA binding"/>
    <property type="evidence" value="ECO:0007669"/>
    <property type="project" value="InterPro"/>
</dbReference>
<dbReference type="GO" id="GO:0016607">
    <property type="term" value="C:nuclear speck"/>
    <property type="evidence" value="ECO:0007669"/>
    <property type="project" value="UniProtKB-SubCell"/>
</dbReference>
<dbReference type="AlphaFoldDB" id="A0A2G8JTK2"/>
<dbReference type="GO" id="GO:0071011">
    <property type="term" value="C:precatalytic spliceosome"/>
    <property type="evidence" value="ECO:0007669"/>
    <property type="project" value="TreeGrafter"/>
</dbReference>
<keyword evidence="6" id="KW-0539">Nucleus</keyword>
<dbReference type="OrthoDB" id="4207594at2759"/>
<dbReference type="PROSITE" id="PS50102">
    <property type="entry name" value="RRM"/>
    <property type="match status" value="1"/>
</dbReference>
<gene>
    <name evidence="11" type="ORF">BSL78_24139</name>
</gene>
<dbReference type="InterPro" id="IPR012677">
    <property type="entry name" value="Nucleotide-bd_a/b_plait_sf"/>
</dbReference>
<dbReference type="GO" id="GO:0000398">
    <property type="term" value="P:mRNA splicing, via spliceosome"/>
    <property type="evidence" value="ECO:0007669"/>
    <property type="project" value="TreeGrafter"/>
</dbReference>
<evidence type="ECO:0000256" key="3">
    <source>
        <dbReference type="ARBA" id="ARBA00016996"/>
    </source>
</evidence>
<evidence type="ECO:0000256" key="1">
    <source>
        <dbReference type="ARBA" id="ARBA00004324"/>
    </source>
</evidence>
<keyword evidence="12" id="KW-1185">Reference proteome</keyword>
<feature type="region of interest" description="Disordered" evidence="9">
    <location>
        <begin position="214"/>
        <end position="389"/>
    </location>
</feature>
<dbReference type="STRING" id="307972.A0A2G8JTK2"/>
<name>A0A2G8JTK2_STIJA</name>
<evidence type="ECO:0000313" key="11">
    <source>
        <dbReference type="EMBL" id="PIK39025.1"/>
    </source>
</evidence>
<evidence type="ECO:0000256" key="9">
    <source>
        <dbReference type="SAM" id="MobiDB-lite"/>
    </source>
</evidence>
<evidence type="ECO:0000256" key="4">
    <source>
        <dbReference type="ARBA" id="ARBA00022664"/>
    </source>
</evidence>
<feature type="compositionally biased region" description="Polar residues" evidence="9">
    <location>
        <begin position="378"/>
        <end position="389"/>
    </location>
</feature>
<dbReference type="InterPro" id="IPR051183">
    <property type="entry name" value="U1_U11-U12_snRNP_70-35kDa"/>
</dbReference>
<dbReference type="Pfam" id="PF00076">
    <property type="entry name" value="RRM_1"/>
    <property type="match status" value="1"/>
</dbReference>
<comment type="caution">
    <text evidence="11">The sequence shown here is derived from an EMBL/GenBank/DDBJ whole genome shotgun (WGS) entry which is preliminary data.</text>
</comment>
<feature type="compositionally biased region" description="Basic and acidic residues" evidence="9">
    <location>
        <begin position="233"/>
        <end position="259"/>
    </location>
</feature>
<organism evidence="11 12">
    <name type="scientific">Stichopus japonicus</name>
    <name type="common">Sea cucumber</name>
    <dbReference type="NCBI Taxonomy" id="307972"/>
    <lineage>
        <taxon>Eukaryota</taxon>
        <taxon>Metazoa</taxon>
        <taxon>Echinodermata</taxon>
        <taxon>Eleutherozoa</taxon>
        <taxon>Echinozoa</taxon>
        <taxon>Holothuroidea</taxon>
        <taxon>Aspidochirotacea</taxon>
        <taxon>Aspidochirotida</taxon>
        <taxon>Stichopodidae</taxon>
        <taxon>Apostichopus</taxon>
    </lineage>
</organism>
<feature type="domain" description="RRM" evidence="10">
    <location>
        <begin position="129"/>
        <end position="207"/>
    </location>
</feature>
<evidence type="ECO:0000256" key="7">
    <source>
        <dbReference type="ARBA" id="ARBA00023274"/>
    </source>
</evidence>
<feature type="compositionally biased region" description="Basic and acidic residues" evidence="9">
    <location>
        <begin position="316"/>
        <end position="368"/>
    </location>
</feature>
<protein>
    <recommendedName>
        <fullName evidence="3">U1 small nuclear ribonucleoprotein 70 kDa</fullName>
    </recommendedName>
</protein>
<keyword evidence="5 8" id="KW-0694">RNA-binding</keyword>
<dbReference type="GO" id="GO:0071004">
    <property type="term" value="C:U2-type prespliceosome"/>
    <property type="evidence" value="ECO:0007669"/>
    <property type="project" value="TreeGrafter"/>
</dbReference>
<dbReference type="Pfam" id="PF12220">
    <property type="entry name" value="U1snRNP70_N"/>
    <property type="match status" value="1"/>
</dbReference>
<reference evidence="11 12" key="1">
    <citation type="journal article" date="2017" name="PLoS Biol.">
        <title>The sea cucumber genome provides insights into morphological evolution and visceral regeneration.</title>
        <authorList>
            <person name="Zhang X."/>
            <person name="Sun L."/>
            <person name="Yuan J."/>
            <person name="Sun Y."/>
            <person name="Gao Y."/>
            <person name="Zhang L."/>
            <person name="Li S."/>
            <person name="Dai H."/>
            <person name="Hamel J.F."/>
            <person name="Liu C."/>
            <person name="Yu Y."/>
            <person name="Liu S."/>
            <person name="Lin W."/>
            <person name="Guo K."/>
            <person name="Jin S."/>
            <person name="Xu P."/>
            <person name="Storey K.B."/>
            <person name="Huan P."/>
            <person name="Zhang T."/>
            <person name="Zhou Y."/>
            <person name="Zhang J."/>
            <person name="Lin C."/>
            <person name="Li X."/>
            <person name="Xing L."/>
            <person name="Huo D."/>
            <person name="Sun M."/>
            <person name="Wang L."/>
            <person name="Mercier A."/>
            <person name="Li F."/>
            <person name="Yang H."/>
            <person name="Xiang J."/>
        </authorList>
    </citation>
    <scope>NUCLEOTIDE SEQUENCE [LARGE SCALE GENOMIC DNA]</scope>
    <source>
        <strain evidence="11">Shaxun</strain>
        <tissue evidence="11">Muscle</tissue>
    </source>
</reference>
<dbReference type="Proteomes" id="UP000230750">
    <property type="component" value="Unassembled WGS sequence"/>
</dbReference>
<feature type="compositionally biased region" description="Basic and acidic residues" evidence="9">
    <location>
        <begin position="268"/>
        <end position="309"/>
    </location>
</feature>
<evidence type="ECO:0000259" key="10">
    <source>
        <dbReference type="PROSITE" id="PS50102"/>
    </source>
</evidence>
<dbReference type="GO" id="GO:0005685">
    <property type="term" value="C:U1 snRNP"/>
    <property type="evidence" value="ECO:0007669"/>
    <property type="project" value="TreeGrafter"/>
</dbReference>
<evidence type="ECO:0000256" key="2">
    <source>
        <dbReference type="ARBA" id="ARBA00004642"/>
    </source>
</evidence>
<keyword evidence="4" id="KW-0507">mRNA processing</keyword>
<dbReference type="EMBL" id="MRZV01001286">
    <property type="protein sequence ID" value="PIK39025.1"/>
    <property type="molecule type" value="Genomic_DNA"/>
</dbReference>
<proteinExistence type="predicted"/>
<dbReference type="Gene3D" id="3.30.70.330">
    <property type="match status" value="1"/>
</dbReference>
<sequence length="389" mass="46007">MKLRYPVRKISRRNKTFQFCTVHVVILEDDPVFASKLLALFAPRDPIRYLPPAQKLVIEKKTDGYEVLDGTWDSLRIPKKPTTDEGETKAERIERKRREKAEIASNRVEAQRAEWDASTNPAATGDAFKTLFVGRINYDTSESKLRREFEHYGPIRSINMVHCKKTGKPRGYAFIEYEHDRDMHDAYKHADGKKIDSRRVLVDVERARTVKGWFPRRLGGGLGGTRRGAPDQNTRHSGREDPSGSIGREDDRRERPRREERRRRSRSRSKEPRRRERDRGERDNRDRRRDRDGRRDRGGDRGGDRDRDRERRRKDRSRDRDRDYRDRGHDIDEDRKPTAEELEEYERGMRIKEEKQDDYPELPPKEEPQDFEVGQLVDGQTNGQTEEAK</sequence>
<evidence type="ECO:0000313" key="12">
    <source>
        <dbReference type="Proteomes" id="UP000230750"/>
    </source>
</evidence>
<dbReference type="GO" id="GO:0003729">
    <property type="term" value="F:mRNA binding"/>
    <property type="evidence" value="ECO:0007669"/>
    <property type="project" value="TreeGrafter"/>
</dbReference>
<dbReference type="SMART" id="SM00360">
    <property type="entry name" value="RRM"/>
    <property type="match status" value="1"/>
</dbReference>
<dbReference type="InterPro" id="IPR000504">
    <property type="entry name" value="RRM_dom"/>
</dbReference>
<comment type="subcellular location">
    <subcellularLocation>
        <location evidence="1">Nucleus speckle</location>
    </subcellularLocation>
    <subcellularLocation>
        <location evidence="2">Nucleus</location>
        <location evidence="2">Nucleoplasm</location>
    </subcellularLocation>
</comment>
<evidence type="ECO:0000256" key="5">
    <source>
        <dbReference type="ARBA" id="ARBA00022884"/>
    </source>
</evidence>
<dbReference type="PANTHER" id="PTHR13952">
    <property type="entry name" value="U1 SMALL NUCLEAR RIBONUCLEOPROTEIN 70 KD"/>
    <property type="match status" value="1"/>
</dbReference>
<dbReference type="CDD" id="cd12236">
    <property type="entry name" value="RRM_snRNP70"/>
    <property type="match status" value="1"/>
</dbReference>
<feature type="compositionally biased region" description="Basic and acidic residues" evidence="9">
    <location>
        <begin position="81"/>
        <end position="102"/>
    </location>
</feature>
<dbReference type="FunFam" id="3.30.70.330:FF:000153">
    <property type="entry name" value="U1 small nuclear ribonucleoprotein 70 kDa"/>
    <property type="match status" value="1"/>
</dbReference>
<feature type="region of interest" description="Disordered" evidence="9">
    <location>
        <begin position="78"/>
        <end position="105"/>
    </location>
</feature>
<dbReference type="InterPro" id="IPR034143">
    <property type="entry name" value="snRNP70_RRM"/>
</dbReference>
<dbReference type="InterPro" id="IPR035979">
    <property type="entry name" value="RBD_domain_sf"/>
</dbReference>
<keyword evidence="7 11" id="KW-0687">Ribonucleoprotein</keyword>
<dbReference type="InterPro" id="IPR022023">
    <property type="entry name" value="U1snRNP70_N"/>
</dbReference>